<proteinExistence type="predicted"/>
<accession>A0ABW4LV31</accession>
<dbReference type="EMBL" id="JBHUEM010000052">
    <property type="protein sequence ID" value="MFD1738997.1"/>
    <property type="molecule type" value="Genomic_DNA"/>
</dbReference>
<evidence type="ECO:0000313" key="1">
    <source>
        <dbReference type="EMBL" id="MFD1738997.1"/>
    </source>
</evidence>
<gene>
    <name evidence="1" type="ORF">ACFSCX_21010</name>
</gene>
<dbReference type="Proteomes" id="UP001597214">
    <property type="component" value="Unassembled WGS sequence"/>
</dbReference>
<dbReference type="SUPFAM" id="SSF82171">
    <property type="entry name" value="DPP6 N-terminal domain-like"/>
    <property type="match status" value="1"/>
</dbReference>
<evidence type="ECO:0000313" key="2">
    <source>
        <dbReference type="Proteomes" id="UP001597214"/>
    </source>
</evidence>
<dbReference type="PANTHER" id="PTHR36842">
    <property type="entry name" value="PROTEIN TOLB HOMOLOG"/>
    <property type="match status" value="1"/>
</dbReference>
<dbReference type="RefSeq" id="WP_377930223.1">
    <property type="nucleotide sequence ID" value="NZ_JBHUEM010000052.1"/>
</dbReference>
<comment type="caution">
    <text evidence="1">The sequence shown here is derived from an EMBL/GenBank/DDBJ whole genome shotgun (WGS) entry which is preliminary data.</text>
</comment>
<dbReference type="PANTHER" id="PTHR36842:SF1">
    <property type="entry name" value="PROTEIN TOLB"/>
    <property type="match status" value="1"/>
</dbReference>
<reference evidence="2" key="1">
    <citation type="journal article" date="2019" name="Int. J. Syst. Evol. Microbiol.">
        <title>The Global Catalogue of Microorganisms (GCM) 10K type strain sequencing project: providing services to taxonomists for standard genome sequencing and annotation.</title>
        <authorList>
            <consortium name="The Broad Institute Genomics Platform"/>
            <consortium name="The Broad Institute Genome Sequencing Center for Infectious Disease"/>
            <person name="Wu L."/>
            <person name="Ma J."/>
        </authorList>
    </citation>
    <scope>NUCLEOTIDE SEQUENCE [LARGE SCALE GENOMIC DNA]</scope>
    <source>
        <strain evidence="2">CCUG 49339</strain>
    </source>
</reference>
<dbReference type="Gene3D" id="2.120.10.30">
    <property type="entry name" value="TolB, C-terminal domain"/>
    <property type="match status" value="2"/>
</dbReference>
<organism evidence="1 2">
    <name type="scientific">Bacillus salitolerans</name>
    <dbReference type="NCBI Taxonomy" id="1437434"/>
    <lineage>
        <taxon>Bacteria</taxon>
        <taxon>Bacillati</taxon>
        <taxon>Bacillota</taxon>
        <taxon>Bacilli</taxon>
        <taxon>Bacillales</taxon>
        <taxon>Bacillaceae</taxon>
        <taxon>Bacillus</taxon>
    </lineage>
</organism>
<sequence length="411" mass="47410">MKWVKWLLISFSLLLVITDEGNVAANEQNGIAFIKDGNLWVKEGKGEFQVTKQGSIQFPKWSYDGKWIAYLKNRTEIWAYDTDAQKHVKVSEEGGNVFKWSPSENILAFQTNGTLARIHLDDISVHKVAQGVNQYSWLPDGTGFLVSDVATLTPNGWGSVWLYKIPLTYNKGLKKTDPFYTLPPEGQLEDFFAIATSEFKFSPDGKWISFLAVPTASWSMDSNSLSLLSTDGKTFEVVDKMILHPDWFKWGPTTNKLAYIEGEGRMALQNKELKVKELPAITMEYTPDGFVDGDFTWINDDEIILSRTKESEWFNDPRKRPLPQLVKINLKHKQEEVLTRPKEGIGDFNPYYHQEANKLYWIRTDREKGELWRANPDGSEAEIWIDKLDVPFPYYETWDWKQVIQISTNKK</sequence>
<name>A0ABW4LV31_9BACI</name>
<dbReference type="InterPro" id="IPR011042">
    <property type="entry name" value="6-blade_b-propeller_TolB-like"/>
</dbReference>
<protein>
    <submittedName>
        <fullName evidence="1">TolB family protein</fullName>
    </submittedName>
</protein>
<keyword evidence="2" id="KW-1185">Reference proteome</keyword>